<feature type="transmembrane region" description="Helical" evidence="6">
    <location>
        <begin position="46"/>
        <end position="74"/>
    </location>
</feature>
<keyword evidence="4 6" id="KW-0472">Membrane</keyword>
<feature type="transmembrane region" description="Helical" evidence="6">
    <location>
        <begin position="86"/>
        <end position="103"/>
    </location>
</feature>
<sequence>MSQPKTTPGRDVAVAGDCATENVAAAEAGTGRLPAAHLKPMQGWSLWLTLACLGLGLLLSSLETTIIGTALLSISSSLGGFDKSNWVVTSYLITYTAFLVVWARASDLVGRKTTLIPAQLIFTSFSLAGGLSQTMKQLIVFRAFQGLGGAGLYSLAMTVMAEVTPVQHIGVTFGMMSAIFATSSILGTILGGVIANSTTWRWVFYLNLPPGIICLVVVIFVFPVNTGPLPRTWRTLQGIDFLGVATFLGGCIPLIFALESGGVHYSWNSAVVVANLVVGGVCFAAFALWQWYVDRRPPNQNLLPLFPVRIVSQRTAGLIISSAFFSGFPFMAMLIFLPQRLQVQNGLSPMQAGIDMLALLLLTATGSGIGGMVSARARVKGMAWYMMAGAIPLQIVGLGLLMTLPDGASAVPARQYGFQVLLGLGFGIAISSQTIAVRLEVNHRDTSVVTSAITQVRVLGGLVGIAIGQSIISSRLSWQVGPVLGREKLGEILTSINRVKQLPAEEAALVRLSYGQANLTMYKAMLGFAVVALASCLAAWKPGFDSMLDAESRHRELQHQESSDGNRSETTTEEKPGRP</sequence>
<organism evidence="8 9">
    <name type="scientific">Akanthomyces muscarius</name>
    <name type="common">Entomopathogenic fungus</name>
    <name type="synonym">Lecanicillium muscarium</name>
    <dbReference type="NCBI Taxonomy" id="2231603"/>
    <lineage>
        <taxon>Eukaryota</taxon>
        <taxon>Fungi</taxon>
        <taxon>Dikarya</taxon>
        <taxon>Ascomycota</taxon>
        <taxon>Pezizomycotina</taxon>
        <taxon>Sordariomycetes</taxon>
        <taxon>Hypocreomycetidae</taxon>
        <taxon>Hypocreales</taxon>
        <taxon>Cordycipitaceae</taxon>
        <taxon>Akanthomyces</taxon>
    </lineage>
</organism>
<feature type="transmembrane region" description="Helical" evidence="6">
    <location>
        <begin position="202"/>
        <end position="224"/>
    </location>
</feature>
<keyword evidence="9" id="KW-1185">Reference proteome</keyword>
<comment type="caution">
    <text evidence="8">The sequence shown here is derived from an EMBL/GenBank/DDBJ whole genome shotgun (WGS) entry which is preliminary data.</text>
</comment>
<evidence type="ECO:0000256" key="6">
    <source>
        <dbReference type="SAM" id="Phobius"/>
    </source>
</evidence>
<gene>
    <name evidence="8" type="ORF">LMH87_004912</name>
</gene>
<feature type="transmembrane region" description="Helical" evidence="6">
    <location>
        <begin position="314"/>
        <end position="336"/>
    </location>
</feature>
<evidence type="ECO:0000313" key="8">
    <source>
        <dbReference type="EMBL" id="KAJ4146082.1"/>
    </source>
</evidence>
<dbReference type="InterPro" id="IPR011701">
    <property type="entry name" value="MFS"/>
</dbReference>
<feature type="transmembrane region" description="Helical" evidence="6">
    <location>
        <begin position="521"/>
        <end position="540"/>
    </location>
</feature>
<dbReference type="SUPFAM" id="SSF103473">
    <property type="entry name" value="MFS general substrate transporter"/>
    <property type="match status" value="1"/>
</dbReference>
<evidence type="ECO:0000256" key="2">
    <source>
        <dbReference type="ARBA" id="ARBA00022692"/>
    </source>
</evidence>
<evidence type="ECO:0000256" key="1">
    <source>
        <dbReference type="ARBA" id="ARBA00004141"/>
    </source>
</evidence>
<evidence type="ECO:0000256" key="3">
    <source>
        <dbReference type="ARBA" id="ARBA00022989"/>
    </source>
</evidence>
<feature type="region of interest" description="Disordered" evidence="5">
    <location>
        <begin position="551"/>
        <end position="579"/>
    </location>
</feature>
<dbReference type="KEGG" id="amus:LMH87_004912"/>
<keyword evidence="2 6" id="KW-0812">Transmembrane</keyword>
<dbReference type="GO" id="GO:0005886">
    <property type="term" value="C:plasma membrane"/>
    <property type="evidence" value="ECO:0007669"/>
    <property type="project" value="TreeGrafter"/>
</dbReference>
<evidence type="ECO:0000256" key="4">
    <source>
        <dbReference type="ARBA" id="ARBA00023136"/>
    </source>
</evidence>
<proteinExistence type="predicted"/>
<evidence type="ECO:0000256" key="5">
    <source>
        <dbReference type="SAM" id="MobiDB-lite"/>
    </source>
</evidence>
<dbReference type="InterPro" id="IPR036259">
    <property type="entry name" value="MFS_trans_sf"/>
</dbReference>
<dbReference type="Gene3D" id="1.20.1250.20">
    <property type="entry name" value="MFS general substrate transporter like domains"/>
    <property type="match status" value="2"/>
</dbReference>
<feature type="transmembrane region" description="Helical" evidence="6">
    <location>
        <begin position="139"/>
        <end position="161"/>
    </location>
</feature>
<dbReference type="PRINTS" id="PR01036">
    <property type="entry name" value="TCRTETB"/>
</dbReference>
<feature type="domain" description="Major facilitator superfamily (MFS) profile" evidence="7">
    <location>
        <begin position="49"/>
        <end position="547"/>
    </location>
</feature>
<evidence type="ECO:0000313" key="9">
    <source>
        <dbReference type="Proteomes" id="UP001144673"/>
    </source>
</evidence>
<dbReference type="Proteomes" id="UP001144673">
    <property type="component" value="Chromosome 2"/>
</dbReference>
<feature type="transmembrane region" description="Helical" evidence="6">
    <location>
        <begin position="270"/>
        <end position="293"/>
    </location>
</feature>
<comment type="subcellular location">
    <subcellularLocation>
        <location evidence="1">Membrane</location>
        <topology evidence="1">Multi-pass membrane protein</topology>
    </subcellularLocation>
</comment>
<name>A0A9W8UG20_AKAMU</name>
<feature type="transmembrane region" description="Helical" evidence="6">
    <location>
        <begin position="416"/>
        <end position="437"/>
    </location>
</feature>
<feature type="transmembrane region" description="Helical" evidence="6">
    <location>
        <begin position="236"/>
        <end position="258"/>
    </location>
</feature>
<protein>
    <recommendedName>
        <fullName evidence="7">Major facilitator superfamily (MFS) profile domain-containing protein</fullName>
    </recommendedName>
</protein>
<dbReference type="AlphaFoldDB" id="A0A9W8UG20"/>
<dbReference type="RefSeq" id="XP_056049752.1">
    <property type="nucleotide sequence ID" value="XM_056196199.1"/>
</dbReference>
<dbReference type="GO" id="GO:0022857">
    <property type="term" value="F:transmembrane transporter activity"/>
    <property type="evidence" value="ECO:0007669"/>
    <property type="project" value="InterPro"/>
</dbReference>
<keyword evidence="3 6" id="KW-1133">Transmembrane helix</keyword>
<dbReference type="EMBL" id="JAJHUN010000011">
    <property type="protein sequence ID" value="KAJ4146082.1"/>
    <property type="molecule type" value="Genomic_DNA"/>
</dbReference>
<dbReference type="PANTHER" id="PTHR23501">
    <property type="entry name" value="MAJOR FACILITATOR SUPERFAMILY"/>
    <property type="match status" value="1"/>
</dbReference>
<feature type="transmembrane region" description="Helical" evidence="6">
    <location>
        <begin position="173"/>
        <end position="196"/>
    </location>
</feature>
<dbReference type="InterPro" id="IPR020846">
    <property type="entry name" value="MFS_dom"/>
</dbReference>
<dbReference type="PROSITE" id="PS50850">
    <property type="entry name" value="MFS"/>
    <property type="match status" value="1"/>
</dbReference>
<dbReference type="PANTHER" id="PTHR23501:SF43">
    <property type="entry name" value="MULTIDRUG TRANSPORTER, PUTATIVE (AFU_ORTHOLOGUE AFUA_6G03040)-RELATED"/>
    <property type="match status" value="1"/>
</dbReference>
<dbReference type="Pfam" id="PF07690">
    <property type="entry name" value="MFS_1"/>
    <property type="match status" value="1"/>
</dbReference>
<dbReference type="GeneID" id="80892071"/>
<accession>A0A9W8UG20</accession>
<feature type="transmembrane region" description="Helical" evidence="6">
    <location>
        <begin position="382"/>
        <end position="404"/>
    </location>
</feature>
<evidence type="ECO:0000259" key="7">
    <source>
        <dbReference type="PROSITE" id="PS50850"/>
    </source>
</evidence>
<reference evidence="8" key="1">
    <citation type="journal article" date="2023" name="Access Microbiol">
        <title>De-novo genome assembly for Akanthomyces muscarius, a biocontrol agent of insect agricultural pests.</title>
        <authorList>
            <person name="Erdos Z."/>
            <person name="Studholme D.J."/>
            <person name="Raymond B."/>
            <person name="Sharma M."/>
        </authorList>
    </citation>
    <scope>NUCLEOTIDE SEQUENCE</scope>
    <source>
        <strain evidence="8">Ve6</strain>
    </source>
</reference>